<keyword evidence="2" id="KW-1185">Reference proteome</keyword>
<evidence type="ECO:0000313" key="1">
    <source>
        <dbReference type="EMBL" id="GLT18929.1"/>
    </source>
</evidence>
<sequence length="153" mass="17308">MTPYISVTCSIALFIFVLALPWSNQIEGNHYQYSELRIQDDQHIFRSDGLTRIDNNHVIHLASIQDSSMKEPVVIRFAGKALSFNQYGFSVSGSLSLVSVQNLTPVMDDAVISPYLLLNNDPYSIDIDILYTGQDYIIIRERPDGRAKLLAKR</sequence>
<gene>
    <name evidence="1" type="ORF">GCM10007938_27110</name>
</gene>
<proteinExistence type="predicted"/>
<reference evidence="2" key="1">
    <citation type="journal article" date="2019" name="Int. J. Syst. Evol. Microbiol.">
        <title>The Global Catalogue of Microorganisms (GCM) 10K type strain sequencing project: providing services to taxonomists for standard genome sequencing and annotation.</title>
        <authorList>
            <consortium name="The Broad Institute Genomics Platform"/>
            <consortium name="The Broad Institute Genome Sequencing Center for Infectious Disease"/>
            <person name="Wu L."/>
            <person name="Ma J."/>
        </authorList>
    </citation>
    <scope>NUCLEOTIDE SEQUENCE [LARGE SCALE GENOMIC DNA]</scope>
    <source>
        <strain evidence="2">NBRC 108723</strain>
    </source>
</reference>
<dbReference type="RefSeq" id="WP_284192801.1">
    <property type="nucleotide sequence ID" value="NZ_BSPW01000061.1"/>
</dbReference>
<dbReference type="EMBL" id="BSPW01000061">
    <property type="protein sequence ID" value="GLT18929.1"/>
    <property type="molecule type" value="Genomic_DNA"/>
</dbReference>
<evidence type="ECO:0000313" key="2">
    <source>
        <dbReference type="Proteomes" id="UP001157138"/>
    </source>
</evidence>
<dbReference type="Proteomes" id="UP001157138">
    <property type="component" value="Unassembled WGS sequence"/>
</dbReference>
<organism evidence="1 2">
    <name type="scientific">Vibrio zhanjiangensis</name>
    <dbReference type="NCBI Taxonomy" id="1046128"/>
    <lineage>
        <taxon>Bacteria</taxon>
        <taxon>Pseudomonadati</taxon>
        <taxon>Pseudomonadota</taxon>
        <taxon>Gammaproteobacteria</taxon>
        <taxon>Vibrionales</taxon>
        <taxon>Vibrionaceae</taxon>
        <taxon>Vibrio</taxon>
    </lineage>
</organism>
<accession>A0ABQ6F118</accession>
<comment type="caution">
    <text evidence="1">The sequence shown here is derived from an EMBL/GenBank/DDBJ whole genome shotgun (WGS) entry which is preliminary data.</text>
</comment>
<name>A0ABQ6F118_9VIBR</name>
<protein>
    <submittedName>
        <fullName evidence="1">Uncharacterized protein</fullName>
    </submittedName>
</protein>